<dbReference type="InterPro" id="IPR010982">
    <property type="entry name" value="Lambda_DNA-bd_dom_sf"/>
</dbReference>
<comment type="caution">
    <text evidence="3">The sequence shown here is derived from an EMBL/GenBank/DDBJ whole genome shotgun (WGS) entry which is preliminary data.</text>
</comment>
<name>A0A8J3KRA3_9ACTN</name>
<dbReference type="SUPFAM" id="SSF47413">
    <property type="entry name" value="lambda repressor-like DNA-binding domains"/>
    <property type="match status" value="1"/>
</dbReference>
<dbReference type="Pfam" id="PF13560">
    <property type="entry name" value="HTH_31"/>
    <property type="match status" value="1"/>
</dbReference>
<feature type="domain" description="HTH cro/C1-type" evidence="2">
    <location>
        <begin position="16"/>
        <end position="59"/>
    </location>
</feature>
<dbReference type="PROSITE" id="PS50943">
    <property type="entry name" value="HTH_CROC1"/>
    <property type="match status" value="1"/>
</dbReference>
<dbReference type="Gene3D" id="1.10.260.40">
    <property type="entry name" value="lambda repressor-like DNA-binding domains"/>
    <property type="match status" value="1"/>
</dbReference>
<dbReference type="GO" id="GO:0003677">
    <property type="term" value="F:DNA binding"/>
    <property type="evidence" value="ECO:0007669"/>
    <property type="project" value="InterPro"/>
</dbReference>
<dbReference type="Proteomes" id="UP000659904">
    <property type="component" value="Unassembled WGS sequence"/>
</dbReference>
<protein>
    <recommendedName>
        <fullName evidence="2">HTH cro/C1-type domain-containing protein</fullName>
    </recommendedName>
</protein>
<dbReference type="AlphaFoldDB" id="A0A8J3KRA3"/>
<feature type="region of interest" description="Disordered" evidence="1">
    <location>
        <begin position="77"/>
        <end position="102"/>
    </location>
</feature>
<dbReference type="EMBL" id="BONH01000045">
    <property type="protein sequence ID" value="GIG01959.1"/>
    <property type="molecule type" value="Genomic_DNA"/>
</dbReference>
<sequence>MPRRSVLVDPAFPSRLKELREQRGVSLRRLGQHVHCSHGFLWDLEAGKKQPSVSVALLLDGALAGNGELSAMVREMSADSRGHEDARYHDAPSGLGLEFAPD</sequence>
<evidence type="ECO:0000259" key="2">
    <source>
        <dbReference type="PROSITE" id="PS50943"/>
    </source>
</evidence>
<keyword evidence="4" id="KW-1185">Reference proteome</keyword>
<reference evidence="3 4" key="1">
    <citation type="submission" date="2021-01" db="EMBL/GenBank/DDBJ databases">
        <title>Whole genome shotgun sequence of Catellatospora citrea NBRC 14495.</title>
        <authorList>
            <person name="Komaki H."/>
            <person name="Tamura T."/>
        </authorList>
    </citation>
    <scope>NUCLEOTIDE SEQUENCE [LARGE SCALE GENOMIC DNA]</scope>
    <source>
        <strain evidence="3 4">NBRC 14495</strain>
    </source>
</reference>
<dbReference type="RefSeq" id="WP_203832248.1">
    <property type="nucleotide sequence ID" value="NZ_RAPR01000001.1"/>
</dbReference>
<organism evidence="3 4">
    <name type="scientific">Catellatospora citrea</name>
    <dbReference type="NCBI Taxonomy" id="53366"/>
    <lineage>
        <taxon>Bacteria</taxon>
        <taxon>Bacillati</taxon>
        <taxon>Actinomycetota</taxon>
        <taxon>Actinomycetes</taxon>
        <taxon>Micromonosporales</taxon>
        <taxon>Micromonosporaceae</taxon>
        <taxon>Catellatospora</taxon>
    </lineage>
</organism>
<gene>
    <name evidence="3" type="ORF">Cci01nite_70520</name>
</gene>
<feature type="compositionally biased region" description="Basic and acidic residues" evidence="1">
    <location>
        <begin position="77"/>
        <end position="90"/>
    </location>
</feature>
<dbReference type="InterPro" id="IPR001387">
    <property type="entry name" value="Cro/C1-type_HTH"/>
</dbReference>
<evidence type="ECO:0000313" key="4">
    <source>
        <dbReference type="Proteomes" id="UP000659904"/>
    </source>
</evidence>
<accession>A0A8J3KRA3</accession>
<evidence type="ECO:0000313" key="3">
    <source>
        <dbReference type="EMBL" id="GIG01959.1"/>
    </source>
</evidence>
<dbReference type="CDD" id="cd00093">
    <property type="entry name" value="HTH_XRE"/>
    <property type="match status" value="1"/>
</dbReference>
<evidence type="ECO:0000256" key="1">
    <source>
        <dbReference type="SAM" id="MobiDB-lite"/>
    </source>
</evidence>
<dbReference type="SMART" id="SM00530">
    <property type="entry name" value="HTH_XRE"/>
    <property type="match status" value="1"/>
</dbReference>
<proteinExistence type="predicted"/>